<evidence type="ECO:0000313" key="2">
    <source>
        <dbReference type="EMBL" id="KAK2766406.1"/>
    </source>
</evidence>
<organism evidence="2 3">
    <name type="scientific">Colletotrichum kahawae</name>
    <name type="common">Coffee berry disease fungus</name>
    <dbReference type="NCBI Taxonomy" id="34407"/>
    <lineage>
        <taxon>Eukaryota</taxon>
        <taxon>Fungi</taxon>
        <taxon>Dikarya</taxon>
        <taxon>Ascomycota</taxon>
        <taxon>Pezizomycotina</taxon>
        <taxon>Sordariomycetes</taxon>
        <taxon>Hypocreomycetidae</taxon>
        <taxon>Glomerellales</taxon>
        <taxon>Glomerellaceae</taxon>
        <taxon>Colletotrichum</taxon>
        <taxon>Colletotrichum gloeosporioides species complex</taxon>
    </lineage>
</organism>
<keyword evidence="3" id="KW-1185">Reference proteome</keyword>
<reference evidence="2" key="1">
    <citation type="submission" date="2023-02" db="EMBL/GenBank/DDBJ databases">
        <title>Colletotrichum kahawae CIFC_Que2 genome sequencing and assembly.</title>
        <authorList>
            <person name="Baroncelli R."/>
        </authorList>
    </citation>
    <scope>NUCLEOTIDE SEQUENCE</scope>
    <source>
        <strain evidence="2">CIFC_Que2</strain>
    </source>
</reference>
<evidence type="ECO:0000313" key="3">
    <source>
        <dbReference type="Proteomes" id="UP001281614"/>
    </source>
</evidence>
<feature type="compositionally biased region" description="Basic residues" evidence="1">
    <location>
        <begin position="299"/>
        <end position="308"/>
    </location>
</feature>
<dbReference type="AlphaFoldDB" id="A0AAD9YKD0"/>
<sequence>MLHARTSRLRLYASAIRNLHYVSLPFSARDSSLTPGQLAPCLCPPFCLCLLSLSSSPSIRLSGPPTPTPTPLPSLSMYGPLSLRLEAPQSFPSPTPTGRHSTPALFGLGPPRAPGKGAWQSQFPISCGLRAAAIAHLPPEVFTLPTTWSYSIMSQVPPSPCLPAACSSTHGCRHPCTAKPRGGVRELGYGSEGGKKKKRERKGEGKTKETGPKKKRKKKKKVQKITREKKMTLRIQVYHDVLPAQYGTTLPTSGLVYRLWSGIRRSRSTHTQVAHPSSSSPPPPQLLLLIRDKYQGMEKKKRHRKRRGPAVPNPNGIGT</sequence>
<feature type="compositionally biased region" description="Basic residues" evidence="1">
    <location>
        <begin position="213"/>
        <end position="224"/>
    </location>
</feature>
<evidence type="ECO:0000256" key="1">
    <source>
        <dbReference type="SAM" id="MobiDB-lite"/>
    </source>
</evidence>
<gene>
    <name evidence="2" type="ORF">CKAH01_04689</name>
</gene>
<accession>A0AAD9YKD0</accession>
<comment type="caution">
    <text evidence="2">The sequence shown here is derived from an EMBL/GenBank/DDBJ whole genome shotgun (WGS) entry which is preliminary data.</text>
</comment>
<feature type="region of interest" description="Disordered" evidence="1">
    <location>
        <begin position="292"/>
        <end position="319"/>
    </location>
</feature>
<feature type="compositionally biased region" description="Basic and acidic residues" evidence="1">
    <location>
        <begin position="201"/>
        <end position="212"/>
    </location>
</feature>
<proteinExistence type="predicted"/>
<feature type="region of interest" description="Disordered" evidence="1">
    <location>
        <begin position="176"/>
        <end position="228"/>
    </location>
</feature>
<dbReference type="Proteomes" id="UP001281614">
    <property type="component" value="Unassembled WGS sequence"/>
</dbReference>
<protein>
    <submittedName>
        <fullName evidence="2">Uncharacterized protein</fullName>
    </submittedName>
</protein>
<dbReference type="EMBL" id="VYYT01000124">
    <property type="protein sequence ID" value="KAK2766406.1"/>
    <property type="molecule type" value="Genomic_DNA"/>
</dbReference>
<name>A0AAD9YKD0_COLKA</name>